<dbReference type="GO" id="GO:0000151">
    <property type="term" value="C:ubiquitin ligase complex"/>
    <property type="evidence" value="ECO:0007669"/>
    <property type="project" value="InterPro"/>
</dbReference>
<comment type="subcellular location">
    <subcellularLocation>
        <location evidence="1">Nucleus</location>
    </subcellularLocation>
</comment>
<keyword evidence="8" id="KW-1185">Reference proteome</keyword>
<feature type="domain" description="Ubiquitin conjugation factor E4 core" evidence="6">
    <location>
        <begin position="26"/>
        <end position="241"/>
    </location>
</feature>
<dbReference type="GO" id="GO:0005737">
    <property type="term" value="C:cytoplasm"/>
    <property type="evidence" value="ECO:0007669"/>
    <property type="project" value="TreeGrafter"/>
</dbReference>
<keyword evidence="4" id="KW-0833">Ubl conjugation pathway</keyword>
<dbReference type="GO" id="GO:0000209">
    <property type="term" value="P:protein polyubiquitination"/>
    <property type="evidence" value="ECO:0007669"/>
    <property type="project" value="TreeGrafter"/>
</dbReference>
<dbReference type="AlphaFoldDB" id="A0AAD5S0Q9"/>
<dbReference type="PANTHER" id="PTHR13931">
    <property type="entry name" value="UBIQUITINATION FACTOR E4"/>
    <property type="match status" value="1"/>
</dbReference>
<sequence length="260" mass="29523">MDQGLLWETVAGMDRGVLERLGYGWREWVDFAVLCLKNLDKFARPIVPAKLVMSLSATLEAADRPMNRHQGSFASQEFSISALFFNNKKVQTDLPLAMLDVFCSIDMMEGTDIDNEEDSLPESTVRHSVALLIKKLFSLPDVRNHTFPLLSQSPLYKTFTTKLMSHLLHFFDDLLLRASNVKECEESLAAKQQQGDTKEDEKLKKFMEGEKRSCGGVWRLVQVMMEVLEILISTEGTREGFWEGRCVSILVQVVRGVREG</sequence>
<comment type="pathway">
    <text evidence="2">Protein modification; protein ubiquitination.</text>
</comment>
<keyword evidence="3" id="KW-0808">Transferase</keyword>
<evidence type="ECO:0000313" key="7">
    <source>
        <dbReference type="EMBL" id="KAJ3025148.1"/>
    </source>
</evidence>
<evidence type="ECO:0000256" key="4">
    <source>
        <dbReference type="ARBA" id="ARBA00022786"/>
    </source>
</evidence>
<organism evidence="7 8">
    <name type="scientific">Rhizophlyctis rosea</name>
    <dbReference type="NCBI Taxonomy" id="64517"/>
    <lineage>
        <taxon>Eukaryota</taxon>
        <taxon>Fungi</taxon>
        <taxon>Fungi incertae sedis</taxon>
        <taxon>Chytridiomycota</taxon>
        <taxon>Chytridiomycota incertae sedis</taxon>
        <taxon>Chytridiomycetes</taxon>
        <taxon>Rhizophlyctidales</taxon>
        <taxon>Rhizophlyctidaceae</taxon>
        <taxon>Rhizophlyctis</taxon>
    </lineage>
</organism>
<feature type="non-terminal residue" evidence="7">
    <location>
        <position position="1"/>
    </location>
</feature>
<name>A0AAD5S0Q9_9FUNG</name>
<keyword evidence="5" id="KW-0539">Nucleus</keyword>
<evidence type="ECO:0000313" key="8">
    <source>
        <dbReference type="Proteomes" id="UP001212841"/>
    </source>
</evidence>
<evidence type="ECO:0000259" key="6">
    <source>
        <dbReference type="Pfam" id="PF10408"/>
    </source>
</evidence>
<dbReference type="GO" id="GO:0034450">
    <property type="term" value="F:ubiquitin-ubiquitin ligase activity"/>
    <property type="evidence" value="ECO:0007669"/>
    <property type="project" value="InterPro"/>
</dbReference>
<dbReference type="GO" id="GO:0006511">
    <property type="term" value="P:ubiquitin-dependent protein catabolic process"/>
    <property type="evidence" value="ECO:0007669"/>
    <property type="project" value="InterPro"/>
</dbReference>
<dbReference type="InterPro" id="IPR045132">
    <property type="entry name" value="UBE4"/>
</dbReference>
<comment type="caution">
    <text evidence="7">The sequence shown here is derived from an EMBL/GenBank/DDBJ whole genome shotgun (WGS) entry which is preliminary data.</text>
</comment>
<gene>
    <name evidence="7" type="ORF">HK097_006745</name>
</gene>
<reference evidence="7" key="1">
    <citation type="submission" date="2020-05" db="EMBL/GenBank/DDBJ databases">
        <title>Phylogenomic resolution of chytrid fungi.</title>
        <authorList>
            <person name="Stajich J.E."/>
            <person name="Amses K."/>
            <person name="Simmons R."/>
            <person name="Seto K."/>
            <person name="Myers J."/>
            <person name="Bonds A."/>
            <person name="Quandt C.A."/>
            <person name="Barry K."/>
            <person name="Liu P."/>
            <person name="Grigoriev I."/>
            <person name="Longcore J.E."/>
            <person name="James T.Y."/>
        </authorList>
    </citation>
    <scope>NUCLEOTIDE SEQUENCE</scope>
    <source>
        <strain evidence="7">JEL0318</strain>
    </source>
</reference>
<evidence type="ECO:0000256" key="1">
    <source>
        <dbReference type="ARBA" id="ARBA00004123"/>
    </source>
</evidence>
<evidence type="ECO:0000256" key="3">
    <source>
        <dbReference type="ARBA" id="ARBA00022679"/>
    </source>
</evidence>
<dbReference type="EMBL" id="JADGJD010003172">
    <property type="protein sequence ID" value="KAJ3025148.1"/>
    <property type="molecule type" value="Genomic_DNA"/>
</dbReference>
<dbReference type="PANTHER" id="PTHR13931:SF2">
    <property type="entry name" value="UBIQUITIN CONJUGATION FACTOR E4 B"/>
    <property type="match status" value="1"/>
</dbReference>
<dbReference type="GO" id="GO:0036503">
    <property type="term" value="P:ERAD pathway"/>
    <property type="evidence" value="ECO:0007669"/>
    <property type="project" value="InterPro"/>
</dbReference>
<dbReference type="Proteomes" id="UP001212841">
    <property type="component" value="Unassembled WGS sequence"/>
</dbReference>
<accession>A0AAD5S0Q9</accession>
<evidence type="ECO:0000256" key="5">
    <source>
        <dbReference type="ARBA" id="ARBA00023242"/>
    </source>
</evidence>
<dbReference type="InterPro" id="IPR019474">
    <property type="entry name" value="Ub_conjug_fac_E4_core"/>
</dbReference>
<evidence type="ECO:0000256" key="2">
    <source>
        <dbReference type="ARBA" id="ARBA00004906"/>
    </source>
</evidence>
<protein>
    <recommendedName>
        <fullName evidence="6">Ubiquitin conjugation factor E4 core domain-containing protein</fullName>
    </recommendedName>
</protein>
<dbReference type="Pfam" id="PF10408">
    <property type="entry name" value="Ufd2P_core"/>
    <property type="match status" value="1"/>
</dbReference>
<dbReference type="GO" id="GO:0005634">
    <property type="term" value="C:nucleus"/>
    <property type="evidence" value="ECO:0007669"/>
    <property type="project" value="UniProtKB-SubCell"/>
</dbReference>
<proteinExistence type="predicted"/>